<keyword evidence="3" id="KW-1185">Reference proteome</keyword>
<dbReference type="VEuPathDB" id="VectorBase:GPAI003184"/>
<reference evidence="2" key="2">
    <citation type="submission" date="2020-05" db="UniProtKB">
        <authorList>
            <consortium name="EnsemblMetazoa"/>
        </authorList>
    </citation>
    <scope>IDENTIFICATION</scope>
    <source>
        <strain evidence="2">IAEA</strain>
    </source>
</reference>
<dbReference type="STRING" id="7398.A0A1A9Z416"/>
<organism evidence="2 3">
    <name type="scientific">Glossina pallidipes</name>
    <name type="common">Tsetse fly</name>
    <dbReference type="NCBI Taxonomy" id="7398"/>
    <lineage>
        <taxon>Eukaryota</taxon>
        <taxon>Metazoa</taxon>
        <taxon>Ecdysozoa</taxon>
        <taxon>Arthropoda</taxon>
        <taxon>Hexapoda</taxon>
        <taxon>Insecta</taxon>
        <taxon>Pterygota</taxon>
        <taxon>Neoptera</taxon>
        <taxon>Endopterygota</taxon>
        <taxon>Diptera</taxon>
        <taxon>Brachycera</taxon>
        <taxon>Muscomorpha</taxon>
        <taxon>Hippoboscoidea</taxon>
        <taxon>Glossinidae</taxon>
        <taxon>Glossina</taxon>
    </lineage>
</organism>
<dbReference type="InterPro" id="IPR036915">
    <property type="entry name" value="Cyclin-like_sf"/>
</dbReference>
<evidence type="ECO:0000313" key="2">
    <source>
        <dbReference type="EnsemblMetazoa" id="GPAI003184-PA"/>
    </source>
</evidence>
<feature type="region of interest" description="Disordered" evidence="1">
    <location>
        <begin position="40"/>
        <end position="95"/>
    </location>
</feature>
<feature type="compositionally biased region" description="Polar residues" evidence="1">
    <location>
        <begin position="40"/>
        <end position="53"/>
    </location>
</feature>
<evidence type="ECO:0000313" key="3">
    <source>
        <dbReference type="Proteomes" id="UP000092445"/>
    </source>
</evidence>
<dbReference type="AlphaFoldDB" id="A0A1A9Z416"/>
<dbReference type="Proteomes" id="UP000092445">
    <property type="component" value="Unassembled WGS sequence"/>
</dbReference>
<evidence type="ECO:0000256" key="1">
    <source>
        <dbReference type="SAM" id="MobiDB-lite"/>
    </source>
</evidence>
<sequence length="144" mass="15859">MGAKNWVGRQPQHVRWYDMFVQDVTMDILDDINHRILDLYQSNPKEPAESSSPPQKPPSCADSPTPLKSSSASSHTRPSVSKHKIAIPCTSNNSNATVESINDLQTIKSLATIPMTAVTTNDHFPNATTAAAPVYNRDFLIQKN</sequence>
<dbReference type="Gene3D" id="1.10.472.10">
    <property type="entry name" value="Cyclin-like"/>
    <property type="match status" value="1"/>
</dbReference>
<reference evidence="3" key="1">
    <citation type="submission" date="2014-03" db="EMBL/GenBank/DDBJ databases">
        <authorList>
            <person name="Aksoy S."/>
            <person name="Warren W."/>
            <person name="Wilson R.K."/>
        </authorList>
    </citation>
    <scope>NUCLEOTIDE SEQUENCE [LARGE SCALE GENOMIC DNA]</scope>
    <source>
        <strain evidence="3">IAEA</strain>
    </source>
</reference>
<dbReference type="SUPFAM" id="SSF47954">
    <property type="entry name" value="Cyclin-like"/>
    <property type="match status" value="1"/>
</dbReference>
<protein>
    <submittedName>
        <fullName evidence="2">Uncharacterized protein</fullName>
    </submittedName>
</protein>
<name>A0A1A9Z416_GLOPL</name>
<dbReference type="EnsemblMetazoa" id="GPAI003184-RA">
    <property type="protein sequence ID" value="GPAI003184-PA"/>
    <property type="gene ID" value="GPAI003184"/>
</dbReference>
<accession>A0A1A9Z416</accession>
<proteinExistence type="predicted"/>